<reference evidence="2 3" key="1">
    <citation type="journal article" date="2009" name="Appl. Environ. Microbiol.">
        <title>Community genomic and proteomic analyses of chemoautotrophic iron-oxidizing "Leptospirillum rubarum" (Group II) and "Leptospirillum ferrodiazotrophum" (Group III) bacteria in acid mine drainage biofilms.</title>
        <authorList>
            <person name="Goltsman D.S."/>
            <person name="Denef V.J."/>
            <person name="Singer S.W."/>
            <person name="VerBerkmoes N.C."/>
            <person name="Lefsrud M."/>
            <person name="Mueller R.S."/>
            <person name="Dick G.J."/>
            <person name="Sun C.L."/>
            <person name="Wheeler K.E."/>
            <person name="Zemla A."/>
            <person name="Baker B.J."/>
            <person name="Hauser L."/>
            <person name="Land M."/>
            <person name="Shah M.B."/>
            <person name="Thelen M.P."/>
            <person name="Hettich R.L."/>
            <person name="Banfield J.F."/>
        </authorList>
    </citation>
    <scope>NUCLEOTIDE SEQUENCE [LARGE SCALE GENOMIC DNA]</scope>
</reference>
<accession>C6HV88</accession>
<sequence>MARKRAMIDAVLTHFALSGYFTQDLEDDIAPVPPTVSAPKSEPPKETTSPAANPRFLKAVTALVRTYGPDRLREAERHVGIHLQDLATRPREEQVAAYERVVKTLQALREKEAQEPDPFRKGDGGGSRAA</sequence>
<dbReference type="EMBL" id="GG693862">
    <property type="protein sequence ID" value="EES53462.1"/>
    <property type="molecule type" value="Genomic_DNA"/>
</dbReference>
<dbReference type="Proteomes" id="UP000009374">
    <property type="component" value="Unassembled WGS sequence"/>
</dbReference>
<protein>
    <submittedName>
        <fullName evidence="2">Uncharacterized protein</fullName>
    </submittedName>
</protein>
<evidence type="ECO:0000313" key="3">
    <source>
        <dbReference type="Proteomes" id="UP000009374"/>
    </source>
</evidence>
<feature type="region of interest" description="Disordered" evidence="1">
    <location>
        <begin position="107"/>
        <end position="130"/>
    </location>
</feature>
<evidence type="ECO:0000256" key="1">
    <source>
        <dbReference type="SAM" id="MobiDB-lite"/>
    </source>
</evidence>
<evidence type="ECO:0000313" key="2">
    <source>
        <dbReference type="EMBL" id="EES53462.1"/>
    </source>
</evidence>
<proteinExistence type="predicted"/>
<gene>
    <name evidence="2" type="ORF">UBAL3_78920052</name>
</gene>
<dbReference type="AlphaFoldDB" id="C6HV88"/>
<keyword evidence="3" id="KW-1185">Reference proteome</keyword>
<name>C6HV88_9BACT</name>
<feature type="region of interest" description="Disordered" evidence="1">
    <location>
        <begin position="28"/>
        <end position="53"/>
    </location>
</feature>
<organism evidence="2 3">
    <name type="scientific">Leptospirillum ferrodiazotrophum</name>
    <dbReference type="NCBI Taxonomy" id="412449"/>
    <lineage>
        <taxon>Bacteria</taxon>
        <taxon>Pseudomonadati</taxon>
        <taxon>Nitrospirota</taxon>
        <taxon>Nitrospiria</taxon>
        <taxon>Nitrospirales</taxon>
        <taxon>Nitrospiraceae</taxon>
        <taxon>Leptospirillum</taxon>
    </lineage>
</organism>
<feature type="compositionally biased region" description="Basic and acidic residues" evidence="1">
    <location>
        <begin position="108"/>
        <end position="123"/>
    </location>
</feature>